<sequence length="1617" mass="181190">MELELLRSNLSRVRIPEPTNRIYKQECCISFDTPKSEGGLFVDMNTFLAFGKDYVGWNFEKTGNPVYLHIKQTKKLISEDRPLKKPTLLAIGIDGGFDNQEPEYDETYSIVILPDYTTFPFPSVALPEKVRLAVDAILIAEGAERKEQIASWTADKKQISEHALTLKQIDNGVIIPPSGWKCAKCDKTENLWLNLTDGMILCGRKLWDGSGGNNHAIEHYNETHYPLAVKLGTITSDLEGADVFSYPEDESVTDPLLADHLAFFGIDFSSLQKTEMTTAEKELDQNTNFDWNRIQESGQEVEPLFGPGYTGLTNLGNSCYLAATMQVIFSTRLFCSRYYKNQSLKMAFDIAPADPTVDLNMQLTKLAYGLLSGKYSVPAVQNDAAANAVDSSQIAKQEGIRPRMFKAVIAASHPEFSTMRQQDALEFFLHFIDQVERINAGYPEADPARSFKFGIEERLQCPSGKVAYNKRNDYILSLNIPLEKATNKKELEEFQKLKTQKESEGKEISSDEIVRPRVPLSDCLDSFSHPEEVQGFYSTALKARTTAIKTAGLTSFPDYLVLHMRKFVMEAGWVPKKLDVYIDVDDIIDISLMRSKGIQPGEELLPEDAPESEGESTKVLPNEDIVSQLASMGFNHLHCQKAAINTSNAGVEEAMNWLLSHMDDPDIDAPIHKEAKNNDVDPSKVATLVSFGFEEEIARKALKASGGDIEKATDWIFNPGAASGQSDMDATSSSPSVDATLPDGDGKYRLIGLVSHIGTSTQCGHYVAHVYKEGRWVIFNDDKLSSRKRKSERIAIKSLSKFTNTEEDPIDLDTTDQSKQGRKKNMKQKYPGSDSDLEEEKIRVKMRKKRDRAHKGRENDDSDEFVEKDVDNEDRGRKRGKLGLSDTESDEDETLINLKRKVERQGKKDDVPGKKRGHGSKGMEGKEIRKCEMKKNGKEKMYASDSEDAKSHKGKEKMYASDSEDVKSQKGKKVMRQTSKKVDATDGSGTKRWLILNTRSSPAQLFRCVKLLRDNQKRGVMEMGFGNLLKFNMDGIPSKMAHFVVDRRQYEGRPLETRQIVEKIESSEDENTFDFKMDFIVLFVAVLVECHKNGRVKEDVGIEDNQFDGASWRLGVSDLTGASTGKNAKADYTGAVSHLDNPVFLSESDNEILKNVGGASEDMHLSNPTWNMGISKLEALAETSTKGGPVDPTKTSTHLDSTMETEQSVNQFCLSLLNEAPLQDVPGKTAPDLTEQTVNQFCLSLLNDPPDNDLTNNFDVVQNKVDATNIQSVEEVVKDVEGNREKTGVNLNEQQSEPDVGSATQKINDNGMELDQTTIDYCLQQLNENATNEVDQQGDDNMPLGKKENLDNMKADVVGGVSKTEDPHTVGEAKWREVVDKFEANRKKPIRDKGIAEVNKSPYVIRGVDLNKDLTKEDESIQSYVLYEDSSSKGLFTDGQKNDKGKQKETLNDANDHRSPNSPYRLFCGSNVITDWMLNQDDVDLNQRVDKFATNMNGVIAGVTKEIPLAKDKGDINKLKMFDMVLFPILEFNHYYLLVFELKNCAISLIDNFHESIQLVGVKDSVEYYLKDSPYKVKEMFVGYLERIKHAKTDEMHATKIQKVQIPWATKTNAVDC</sequence>
<dbReference type="OrthoDB" id="361536at2759"/>
<feature type="compositionally biased region" description="Basic and acidic residues" evidence="17">
    <location>
        <begin position="865"/>
        <end position="876"/>
    </location>
</feature>
<name>A0A5N6PJB0_9ASTR</name>
<keyword evidence="6" id="KW-0479">Metal-binding</keyword>
<evidence type="ECO:0000256" key="4">
    <source>
        <dbReference type="ARBA" id="ARBA00014611"/>
    </source>
</evidence>
<dbReference type="SUPFAM" id="SSF46934">
    <property type="entry name" value="UBA-like"/>
    <property type="match status" value="1"/>
</dbReference>
<dbReference type="Gene3D" id="3.90.70.10">
    <property type="entry name" value="Cysteine proteinases"/>
    <property type="match status" value="1"/>
</dbReference>
<dbReference type="GO" id="GO:0008270">
    <property type="term" value="F:zinc ion binding"/>
    <property type="evidence" value="ECO:0007669"/>
    <property type="project" value="UniProtKB-KW"/>
</dbReference>
<evidence type="ECO:0000256" key="9">
    <source>
        <dbReference type="ARBA" id="ARBA00022786"/>
    </source>
</evidence>
<feature type="compositionally biased region" description="Basic and acidic residues" evidence="17">
    <location>
        <begin position="921"/>
        <end position="968"/>
    </location>
</feature>
<reference evidence="21 22" key="1">
    <citation type="submission" date="2019-05" db="EMBL/GenBank/DDBJ databases">
        <title>Mikania micrantha, genome provides insights into the molecular mechanism of rapid growth.</title>
        <authorList>
            <person name="Liu B."/>
        </authorList>
    </citation>
    <scope>NUCLEOTIDE SEQUENCE [LARGE SCALE GENOMIC DNA]</scope>
    <source>
        <strain evidence="21">NLD-2019</strain>
        <tissue evidence="21">Leaf</tissue>
    </source>
</reference>
<keyword evidence="11" id="KW-0788">Thiol protease</keyword>
<dbReference type="GO" id="GO:0023052">
    <property type="term" value="P:signaling"/>
    <property type="evidence" value="ECO:0007669"/>
    <property type="project" value="UniProtKB-ARBA"/>
</dbReference>
<evidence type="ECO:0000259" key="18">
    <source>
        <dbReference type="PROSITE" id="PS50030"/>
    </source>
</evidence>
<dbReference type="PROSITE" id="PS00972">
    <property type="entry name" value="USP_1"/>
    <property type="match status" value="1"/>
</dbReference>
<evidence type="ECO:0000256" key="2">
    <source>
        <dbReference type="ARBA" id="ARBA00009085"/>
    </source>
</evidence>
<keyword evidence="8 16" id="KW-0863">Zinc-finger</keyword>
<dbReference type="FunFam" id="1.10.8.10:FF:000086">
    <property type="entry name" value="Ubiquitin carboxyl-terminal hydrolase"/>
    <property type="match status" value="1"/>
</dbReference>
<dbReference type="InterPro" id="IPR013083">
    <property type="entry name" value="Znf_RING/FYVE/PHD"/>
</dbReference>
<dbReference type="Gene3D" id="1.10.8.10">
    <property type="entry name" value="DNA helicase RuvA subunit, C-terminal domain"/>
    <property type="match status" value="2"/>
</dbReference>
<feature type="compositionally biased region" description="Basic residues" evidence="17">
    <location>
        <begin position="969"/>
        <end position="979"/>
    </location>
</feature>
<dbReference type="CDD" id="cd02658">
    <property type="entry name" value="Peptidase_C19B"/>
    <property type="match status" value="1"/>
</dbReference>
<keyword evidence="5" id="KW-0645">Protease</keyword>
<protein>
    <recommendedName>
        <fullName evidence="4">Ubiquitin carboxyl-terminal hydrolase 14</fullName>
        <ecNumber evidence="3">3.4.19.12</ecNumber>
    </recommendedName>
    <alternativeName>
        <fullName evidence="13">Deubiquitinating enzyme 14</fullName>
    </alternativeName>
    <alternativeName>
        <fullName evidence="14">Ubiquitin thioesterase 14</fullName>
    </alternativeName>
    <alternativeName>
        <fullName evidence="15">Ubiquitin-specific-processing protease 14</fullName>
    </alternativeName>
</protein>
<evidence type="ECO:0000256" key="5">
    <source>
        <dbReference type="ARBA" id="ARBA00022670"/>
    </source>
</evidence>
<dbReference type="Pfam" id="PF17807">
    <property type="entry name" value="zf-UBP_var"/>
    <property type="match status" value="1"/>
</dbReference>
<comment type="caution">
    <text evidence="21">The sequence shown here is derived from an EMBL/GenBank/DDBJ whole genome shotgun (WGS) entry which is preliminary data.</text>
</comment>
<dbReference type="SMART" id="SM00165">
    <property type="entry name" value="UBA"/>
    <property type="match status" value="2"/>
</dbReference>
<dbReference type="Pfam" id="PF00443">
    <property type="entry name" value="UCH"/>
    <property type="match status" value="1"/>
</dbReference>
<dbReference type="FunFam" id="3.30.40.10:FF:000371">
    <property type="entry name" value="Ubiquitin carboxyl-terminal hydrolase"/>
    <property type="match status" value="1"/>
</dbReference>
<feature type="compositionally biased region" description="Polar residues" evidence="17">
    <location>
        <begin position="723"/>
        <end position="737"/>
    </location>
</feature>
<evidence type="ECO:0000256" key="17">
    <source>
        <dbReference type="SAM" id="MobiDB-lite"/>
    </source>
</evidence>
<feature type="domain" description="UBA" evidence="18">
    <location>
        <begin position="679"/>
        <end position="719"/>
    </location>
</feature>
<dbReference type="InterPro" id="IPR015940">
    <property type="entry name" value="UBA"/>
</dbReference>
<dbReference type="PANTHER" id="PTHR21646:SF10">
    <property type="entry name" value="UBIQUITIN CARBOXYL-TERMINAL HYDROLASE 14"/>
    <property type="match status" value="1"/>
</dbReference>
<dbReference type="InterPro" id="IPR038765">
    <property type="entry name" value="Papain-like_cys_pep_sf"/>
</dbReference>
<dbReference type="PROSITE" id="PS00973">
    <property type="entry name" value="USP_2"/>
    <property type="match status" value="1"/>
</dbReference>
<evidence type="ECO:0000256" key="3">
    <source>
        <dbReference type="ARBA" id="ARBA00012759"/>
    </source>
</evidence>
<evidence type="ECO:0000256" key="1">
    <source>
        <dbReference type="ARBA" id="ARBA00000707"/>
    </source>
</evidence>
<dbReference type="InterPro" id="IPR009060">
    <property type="entry name" value="UBA-like_sf"/>
</dbReference>
<feature type="compositionally biased region" description="Acidic residues" evidence="17">
    <location>
        <begin position="604"/>
        <end position="614"/>
    </location>
</feature>
<evidence type="ECO:0000256" key="14">
    <source>
        <dbReference type="ARBA" id="ARBA00029889"/>
    </source>
</evidence>
<evidence type="ECO:0000256" key="13">
    <source>
        <dbReference type="ARBA" id="ARBA00029877"/>
    </source>
</evidence>
<dbReference type="InterPro" id="IPR001607">
    <property type="entry name" value="Znf_UBP"/>
</dbReference>
<dbReference type="GO" id="GO:0006508">
    <property type="term" value="P:proteolysis"/>
    <property type="evidence" value="ECO:0007669"/>
    <property type="project" value="UniProtKB-KW"/>
</dbReference>
<organism evidence="21 22">
    <name type="scientific">Mikania micrantha</name>
    <name type="common">bitter vine</name>
    <dbReference type="NCBI Taxonomy" id="192012"/>
    <lineage>
        <taxon>Eukaryota</taxon>
        <taxon>Viridiplantae</taxon>
        <taxon>Streptophyta</taxon>
        <taxon>Embryophyta</taxon>
        <taxon>Tracheophyta</taxon>
        <taxon>Spermatophyta</taxon>
        <taxon>Magnoliopsida</taxon>
        <taxon>eudicotyledons</taxon>
        <taxon>Gunneridae</taxon>
        <taxon>Pentapetalae</taxon>
        <taxon>asterids</taxon>
        <taxon>campanulids</taxon>
        <taxon>Asterales</taxon>
        <taxon>Asteraceae</taxon>
        <taxon>Asteroideae</taxon>
        <taxon>Heliantheae alliance</taxon>
        <taxon>Eupatorieae</taxon>
        <taxon>Mikania</taxon>
    </lineage>
</organism>
<dbReference type="InterPro" id="IPR001394">
    <property type="entry name" value="Peptidase_C19_UCH"/>
</dbReference>
<dbReference type="InterPro" id="IPR041432">
    <property type="entry name" value="UBP13_Znf-UBP_var"/>
</dbReference>
<evidence type="ECO:0000256" key="6">
    <source>
        <dbReference type="ARBA" id="ARBA00022723"/>
    </source>
</evidence>
<keyword evidence="22" id="KW-1185">Reference proteome</keyword>
<keyword evidence="9" id="KW-0833">Ubl conjugation pathway</keyword>
<dbReference type="InterPro" id="IPR050185">
    <property type="entry name" value="Ub_carboxyl-term_hydrolase"/>
</dbReference>
<evidence type="ECO:0000256" key="11">
    <source>
        <dbReference type="ARBA" id="ARBA00022807"/>
    </source>
</evidence>
<feature type="region of interest" description="Disordered" evidence="17">
    <location>
        <begin position="599"/>
        <end position="618"/>
    </location>
</feature>
<evidence type="ECO:0000256" key="15">
    <source>
        <dbReference type="ARBA" id="ARBA00032096"/>
    </source>
</evidence>
<dbReference type="FunFam" id="1.10.8.10:FF:000103">
    <property type="entry name" value="Ubiquitin carboxyl-terminal hydrolase"/>
    <property type="match status" value="1"/>
</dbReference>
<keyword evidence="12" id="KW-0862">Zinc</keyword>
<dbReference type="Pfam" id="PF02148">
    <property type="entry name" value="zf-UBP"/>
    <property type="match status" value="1"/>
</dbReference>
<feature type="compositionally biased region" description="Basic and acidic residues" evidence="17">
    <location>
        <begin position="903"/>
        <end position="913"/>
    </location>
</feature>
<keyword evidence="10" id="KW-0378">Hydrolase</keyword>
<evidence type="ECO:0000256" key="8">
    <source>
        <dbReference type="ARBA" id="ARBA00022771"/>
    </source>
</evidence>
<evidence type="ECO:0000256" key="16">
    <source>
        <dbReference type="PROSITE-ProRule" id="PRU00502"/>
    </source>
</evidence>
<feature type="domain" description="UBP-type" evidence="20">
    <location>
        <begin position="158"/>
        <end position="268"/>
    </location>
</feature>
<dbReference type="PANTHER" id="PTHR21646">
    <property type="entry name" value="UBIQUITIN CARBOXYL-TERMINAL HYDROLASE"/>
    <property type="match status" value="1"/>
</dbReference>
<evidence type="ECO:0000313" key="22">
    <source>
        <dbReference type="Proteomes" id="UP000326396"/>
    </source>
</evidence>
<dbReference type="FunFam" id="3.30.40.10:FF:000026">
    <property type="entry name" value="Ubiquitin carboxyl-terminal hydrolase"/>
    <property type="match status" value="1"/>
</dbReference>
<dbReference type="GO" id="GO:0007154">
    <property type="term" value="P:cell communication"/>
    <property type="evidence" value="ECO:0007669"/>
    <property type="project" value="UniProtKB-ARBA"/>
</dbReference>
<evidence type="ECO:0000256" key="7">
    <source>
        <dbReference type="ARBA" id="ARBA00022737"/>
    </source>
</evidence>
<feature type="region of interest" description="Disordered" evidence="17">
    <location>
        <begin position="1183"/>
        <end position="1202"/>
    </location>
</feature>
<evidence type="ECO:0000256" key="10">
    <source>
        <dbReference type="ARBA" id="ARBA00022801"/>
    </source>
</evidence>
<evidence type="ECO:0000256" key="12">
    <source>
        <dbReference type="ARBA" id="ARBA00022833"/>
    </source>
</evidence>
<feature type="compositionally biased region" description="Basic residues" evidence="17">
    <location>
        <begin position="844"/>
        <end position="855"/>
    </location>
</feature>
<feature type="region of interest" description="Disordered" evidence="17">
    <location>
        <begin position="720"/>
        <end position="741"/>
    </location>
</feature>
<dbReference type="InterPro" id="IPR018200">
    <property type="entry name" value="USP_CS"/>
</dbReference>
<dbReference type="Pfam" id="PF00627">
    <property type="entry name" value="UBA"/>
    <property type="match status" value="2"/>
</dbReference>
<dbReference type="Gene3D" id="3.30.40.10">
    <property type="entry name" value="Zinc/RING finger domain, C3HC4 (zinc finger)"/>
    <property type="match status" value="2"/>
</dbReference>
<dbReference type="PROSITE" id="PS50271">
    <property type="entry name" value="ZF_UBP"/>
    <property type="match status" value="1"/>
</dbReference>
<dbReference type="EMBL" id="SZYD01000004">
    <property type="protein sequence ID" value="KAD6454016.1"/>
    <property type="molecule type" value="Genomic_DNA"/>
</dbReference>
<dbReference type="PROSITE" id="PS50030">
    <property type="entry name" value="UBA"/>
    <property type="match status" value="2"/>
</dbReference>
<dbReference type="FunFam" id="3.90.70.10:FF:000099">
    <property type="entry name" value="Ubiquitin carboxyl-terminal hydrolase"/>
    <property type="match status" value="1"/>
</dbReference>
<dbReference type="InterPro" id="IPR028889">
    <property type="entry name" value="USP"/>
</dbReference>
<feature type="compositionally biased region" description="Basic and acidic residues" evidence="17">
    <location>
        <begin position="1440"/>
        <end position="1458"/>
    </location>
</feature>
<comment type="similarity">
    <text evidence="2">Belongs to the peptidase C19 family.</text>
</comment>
<feature type="domain" description="UBA" evidence="18">
    <location>
        <begin position="620"/>
        <end position="661"/>
    </location>
</feature>
<evidence type="ECO:0000259" key="20">
    <source>
        <dbReference type="PROSITE" id="PS50271"/>
    </source>
</evidence>
<dbReference type="SUPFAM" id="SSF57850">
    <property type="entry name" value="RING/U-box"/>
    <property type="match status" value="1"/>
</dbReference>
<feature type="region of interest" description="Disordered" evidence="17">
    <location>
        <begin position="806"/>
        <end position="985"/>
    </location>
</feature>
<dbReference type="GO" id="GO:0016579">
    <property type="term" value="P:protein deubiquitination"/>
    <property type="evidence" value="ECO:0007669"/>
    <property type="project" value="InterPro"/>
</dbReference>
<dbReference type="PROSITE" id="PS50235">
    <property type="entry name" value="USP_3"/>
    <property type="match status" value="1"/>
</dbReference>
<evidence type="ECO:0000259" key="19">
    <source>
        <dbReference type="PROSITE" id="PS50235"/>
    </source>
</evidence>
<dbReference type="GO" id="GO:0004843">
    <property type="term" value="F:cysteine-type deubiquitinase activity"/>
    <property type="evidence" value="ECO:0007669"/>
    <property type="project" value="UniProtKB-EC"/>
</dbReference>
<gene>
    <name evidence="21" type="ORF">E3N88_08722</name>
</gene>
<keyword evidence="7" id="KW-0677">Repeat</keyword>
<feature type="region of interest" description="Disordered" evidence="17">
    <location>
        <begin position="1435"/>
        <end position="1458"/>
    </location>
</feature>
<evidence type="ECO:0000313" key="21">
    <source>
        <dbReference type="EMBL" id="KAD6454016.1"/>
    </source>
</evidence>
<dbReference type="SUPFAM" id="SSF54001">
    <property type="entry name" value="Cysteine proteinases"/>
    <property type="match status" value="1"/>
</dbReference>
<dbReference type="SMART" id="SM00290">
    <property type="entry name" value="ZnF_UBP"/>
    <property type="match status" value="1"/>
</dbReference>
<proteinExistence type="inferred from homology"/>
<dbReference type="Proteomes" id="UP000326396">
    <property type="component" value="Linkage Group LG12"/>
</dbReference>
<feature type="compositionally biased region" description="Polar residues" evidence="17">
    <location>
        <begin position="1193"/>
        <end position="1202"/>
    </location>
</feature>
<dbReference type="EC" id="3.4.19.12" evidence="3"/>
<comment type="catalytic activity">
    <reaction evidence="1">
        <text>Thiol-dependent hydrolysis of ester, thioester, amide, peptide and isopeptide bonds formed by the C-terminal Gly of ubiquitin (a 76-residue protein attached to proteins as an intracellular targeting signal).</text>
        <dbReference type="EC" id="3.4.19.12"/>
    </reaction>
</comment>
<accession>A0A5N6PJB0</accession>
<feature type="domain" description="USP" evidence="19">
    <location>
        <begin position="310"/>
        <end position="806"/>
    </location>
</feature>
<dbReference type="Gene3D" id="3.40.395.10">
    <property type="entry name" value="Adenoviral Proteinase, Chain A"/>
    <property type="match status" value="1"/>
</dbReference>